<gene>
    <name evidence="3" type="ORF">IE331_10550</name>
</gene>
<dbReference type="Pfam" id="PF00293">
    <property type="entry name" value="NUDIX"/>
    <property type="match status" value="1"/>
</dbReference>
<dbReference type="PROSITE" id="PS51462">
    <property type="entry name" value="NUDIX"/>
    <property type="match status" value="1"/>
</dbReference>
<dbReference type="RefSeq" id="WP_192143344.1">
    <property type="nucleotide sequence ID" value="NZ_JACYXZ010000003.1"/>
</dbReference>
<organism evidence="3 4">
    <name type="scientific">Nocardioides donggukensis</name>
    <dbReference type="NCBI Taxonomy" id="2774019"/>
    <lineage>
        <taxon>Bacteria</taxon>
        <taxon>Bacillati</taxon>
        <taxon>Actinomycetota</taxon>
        <taxon>Actinomycetes</taxon>
        <taxon>Propionibacteriales</taxon>
        <taxon>Nocardioidaceae</taxon>
        <taxon>Nocardioides</taxon>
    </lineage>
</organism>
<reference evidence="3" key="1">
    <citation type="submission" date="2020-09" db="EMBL/GenBank/DDBJ databases">
        <title>Nocardioides sp. strain MJB4 16S ribosomal RNA gene Genome sequencing and assembly.</title>
        <authorList>
            <person name="Kim I."/>
        </authorList>
    </citation>
    <scope>NUCLEOTIDE SEQUENCE</scope>
    <source>
        <strain evidence="3">MJB4</strain>
    </source>
</reference>
<dbReference type="Pfam" id="PF13302">
    <property type="entry name" value="Acetyltransf_3"/>
    <property type="match status" value="1"/>
</dbReference>
<name>A0A927Q2X7_9ACTN</name>
<dbReference type="GO" id="GO:1990189">
    <property type="term" value="F:protein N-terminal-serine acetyltransferase activity"/>
    <property type="evidence" value="ECO:0007669"/>
    <property type="project" value="TreeGrafter"/>
</dbReference>
<dbReference type="SUPFAM" id="SSF55729">
    <property type="entry name" value="Acyl-CoA N-acyltransferases (Nat)"/>
    <property type="match status" value="1"/>
</dbReference>
<dbReference type="InterPro" id="IPR016181">
    <property type="entry name" value="Acyl_CoA_acyltransferase"/>
</dbReference>
<dbReference type="PANTHER" id="PTHR43441:SF10">
    <property type="entry name" value="ACETYLTRANSFERASE"/>
    <property type="match status" value="1"/>
</dbReference>
<dbReference type="Gene3D" id="3.90.79.10">
    <property type="entry name" value="Nucleoside Triphosphate Pyrophosphohydrolase"/>
    <property type="match status" value="1"/>
</dbReference>
<feature type="domain" description="Nudix hydrolase" evidence="2">
    <location>
        <begin position="201"/>
        <end position="334"/>
    </location>
</feature>
<dbReference type="InterPro" id="IPR015797">
    <property type="entry name" value="NUDIX_hydrolase-like_dom_sf"/>
</dbReference>
<dbReference type="Proteomes" id="UP000616839">
    <property type="component" value="Unassembled WGS sequence"/>
</dbReference>
<evidence type="ECO:0000313" key="3">
    <source>
        <dbReference type="EMBL" id="MBD8870061.1"/>
    </source>
</evidence>
<protein>
    <submittedName>
        <fullName evidence="3">GNAT family N-acetyltransferase</fullName>
    </submittedName>
</protein>
<dbReference type="PANTHER" id="PTHR43441">
    <property type="entry name" value="RIBOSOMAL-PROTEIN-SERINE ACETYLTRANSFERASE"/>
    <property type="match status" value="1"/>
</dbReference>
<evidence type="ECO:0000259" key="2">
    <source>
        <dbReference type="PROSITE" id="PS51462"/>
    </source>
</evidence>
<accession>A0A927Q2X7</accession>
<evidence type="ECO:0000259" key="1">
    <source>
        <dbReference type="PROSITE" id="PS51186"/>
    </source>
</evidence>
<dbReference type="Gene3D" id="3.40.630.30">
    <property type="match status" value="1"/>
</dbReference>
<dbReference type="PROSITE" id="PS51186">
    <property type="entry name" value="GNAT"/>
    <property type="match status" value="1"/>
</dbReference>
<dbReference type="CDD" id="cd04301">
    <property type="entry name" value="NAT_SF"/>
    <property type="match status" value="1"/>
</dbReference>
<keyword evidence="4" id="KW-1185">Reference proteome</keyword>
<dbReference type="EMBL" id="JACYXZ010000003">
    <property type="protein sequence ID" value="MBD8870061.1"/>
    <property type="molecule type" value="Genomic_DNA"/>
</dbReference>
<dbReference type="GO" id="GO:0008999">
    <property type="term" value="F:protein-N-terminal-alanine acetyltransferase activity"/>
    <property type="evidence" value="ECO:0007669"/>
    <property type="project" value="TreeGrafter"/>
</dbReference>
<proteinExistence type="predicted"/>
<dbReference type="InterPro" id="IPR051908">
    <property type="entry name" value="Ribosomal_N-acetyltransferase"/>
</dbReference>
<dbReference type="CDD" id="cd18876">
    <property type="entry name" value="NUDIX_Hydrolase"/>
    <property type="match status" value="1"/>
</dbReference>
<dbReference type="InterPro" id="IPR000182">
    <property type="entry name" value="GNAT_dom"/>
</dbReference>
<dbReference type="AlphaFoldDB" id="A0A927Q2X7"/>
<dbReference type="GO" id="GO:0005737">
    <property type="term" value="C:cytoplasm"/>
    <property type="evidence" value="ECO:0007669"/>
    <property type="project" value="TreeGrafter"/>
</dbReference>
<comment type="caution">
    <text evidence="3">The sequence shown here is derived from an EMBL/GenBank/DDBJ whole genome shotgun (WGS) entry which is preliminary data.</text>
</comment>
<evidence type="ECO:0000313" key="4">
    <source>
        <dbReference type="Proteomes" id="UP000616839"/>
    </source>
</evidence>
<dbReference type="InterPro" id="IPR000086">
    <property type="entry name" value="NUDIX_hydrolase_dom"/>
</dbReference>
<dbReference type="SUPFAM" id="SSF55811">
    <property type="entry name" value="Nudix"/>
    <property type="match status" value="1"/>
</dbReference>
<feature type="domain" description="N-acetyltransferase" evidence="1">
    <location>
        <begin position="13"/>
        <end position="181"/>
    </location>
</feature>
<sequence>MSTDQPNLTDGTVTLRPWRDDDLDVAVEGHDDLIAHWAGTDGSGPSRAELVDAVDGWRRGYRDGRRAAGFVVERDGRAVGHLAIRRTDAQTGRLSWALYAGHRGRGSATRALRLLTDWALTEAGQGGLGLTRVEARVEQGNEAALRVATRAGLRREGVSRVAPGAGERSETTGYVVLARLASDPPLSDPGSFRALLNSFLPRKRAISQMLVRDPADRVLLCQLTYKQDWDLPGGVVEVGESPRLAVGREVEEELSLSLPPGELLLTDWLPPWGGWDDAVCLVFDGGVQDAAIVYEVVREEREIRAAAFCSPDEVRERAADFTARRIEAALGALADGRPRYTESGR</sequence>